<reference evidence="2" key="2">
    <citation type="submission" date="2021-04" db="EMBL/GenBank/DDBJ databases">
        <authorList>
            <person name="Gilroy R."/>
        </authorList>
    </citation>
    <scope>NUCLEOTIDE SEQUENCE</scope>
    <source>
        <strain evidence="2">CHK189-11263</strain>
    </source>
</reference>
<proteinExistence type="predicted"/>
<evidence type="ECO:0000313" key="3">
    <source>
        <dbReference type="Proteomes" id="UP000824208"/>
    </source>
</evidence>
<comment type="caution">
    <text evidence="2">The sequence shown here is derived from an EMBL/GenBank/DDBJ whole genome shotgun (WGS) entry which is preliminary data.</text>
</comment>
<feature type="region of interest" description="Disordered" evidence="1">
    <location>
        <begin position="92"/>
        <end position="113"/>
    </location>
</feature>
<reference evidence="2" key="1">
    <citation type="journal article" date="2021" name="PeerJ">
        <title>Extensive microbial diversity within the chicken gut microbiome revealed by metagenomics and culture.</title>
        <authorList>
            <person name="Gilroy R."/>
            <person name="Ravi A."/>
            <person name="Getino M."/>
            <person name="Pursley I."/>
            <person name="Horton D.L."/>
            <person name="Alikhan N.F."/>
            <person name="Baker D."/>
            <person name="Gharbi K."/>
            <person name="Hall N."/>
            <person name="Watson M."/>
            <person name="Adriaenssens E.M."/>
            <person name="Foster-Nyarko E."/>
            <person name="Jarju S."/>
            <person name="Secka A."/>
            <person name="Antonio M."/>
            <person name="Oren A."/>
            <person name="Chaudhuri R.R."/>
            <person name="La Ragione R."/>
            <person name="Hildebrand F."/>
            <person name="Pallen M.J."/>
        </authorList>
    </citation>
    <scope>NUCLEOTIDE SEQUENCE</scope>
    <source>
        <strain evidence="2">CHK189-11263</strain>
    </source>
</reference>
<organism evidence="2 3">
    <name type="scientific">Candidatus Flavonifractor intestinipullorum</name>
    <dbReference type="NCBI Taxonomy" id="2838587"/>
    <lineage>
        <taxon>Bacteria</taxon>
        <taxon>Bacillati</taxon>
        <taxon>Bacillota</taxon>
        <taxon>Clostridia</taxon>
        <taxon>Eubacteriales</taxon>
        <taxon>Oscillospiraceae</taxon>
        <taxon>Flavonifractor</taxon>
    </lineage>
</organism>
<gene>
    <name evidence="2" type="ORF">H9714_10065</name>
</gene>
<evidence type="ECO:0000256" key="1">
    <source>
        <dbReference type="SAM" id="MobiDB-lite"/>
    </source>
</evidence>
<sequence length="113" mass="12529">MEEYFLPVLSHFVNGNAWTASAGRMRYQAVPSEDGSTLTAQVWEGPFGHAFSQVEEEVSFPLSQEGLEALRAWAARWGERINARPRRTLAEDLARREAAGKRAAAPSPEEAAR</sequence>
<name>A0A9D2S6I6_9FIRM</name>
<protein>
    <submittedName>
        <fullName evidence="2">Uncharacterized protein</fullName>
    </submittedName>
</protein>
<accession>A0A9D2S6I6</accession>
<evidence type="ECO:0000313" key="2">
    <source>
        <dbReference type="EMBL" id="HJB57884.1"/>
    </source>
</evidence>
<feature type="compositionally biased region" description="Low complexity" evidence="1">
    <location>
        <begin position="101"/>
        <end position="113"/>
    </location>
</feature>
<dbReference type="AlphaFoldDB" id="A0A9D2S6I6"/>
<dbReference type="EMBL" id="DWYC01000088">
    <property type="protein sequence ID" value="HJB57884.1"/>
    <property type="molecule type" value="Genomic_DNA"/>
</dbReference>
<dbReference type="Proteomes" id="UP000824208">
    <property type="component" value="Unassembled WGS sequence"/>
</dbReference>